<dbReference type="Proteomes" id="UP000823611">
    <property type="component" value="Unassembled WGS sequence"/>
</dbReference>
<dbReference type="NCBIfam" id="TIGR01695">
    <property type="entry name" value="murJ_mviN"/>
    <property type="match status" value="1"/>
</dbReference>
<dbReference type="GO" id="GO:0015648">
    <property type="term" value="F:lipid-linked peptidoglycan transporter activity"/>
    <property type="evidence" value="ECO:0007669"/>
    <property type="project" value="UniProtKB-UniRule"/>
</dbReference>
<evidence type="ECO:0000256" key="2">
    <source>
        <dbReference type="ARBA" id="ARBA00022475"/>
    </source>
</evidence>
<reference evidence="10" key="1">
    <citation type="submission" date="2020-10" db="EMBL/GenBank/DDBJ databases">
        <authorList>
            <person name="Gilroy R."/>
        </authorList>
    </citation>
    <scope>NUCLEOTIDE SEQUENCE</scope>
    <source>
        <strain evidence="10">F6-4510</strain>
    </source>
</reference>
<comment type="subcellular location">
    <subcellularLocation>
        <location evidence="1 8">Cell membrane</location>
        <topology evidence="1 8">Multi-pass membrane protein</topology>
    </subcellularLocation>
</comment>
<feature type="transmembrane region" description="Helical" evidence="8">
    <location>
        <begin position="476"/>
        <end position="501"/>
    </location>
</feature>
<keyword evidence="8 9" id="KW-0813">Transport</keyword>
<feature type="transmembrane region" description="Helical" evidence="8">
    <location>
        <begin position="351"/>
        <end position="372"/>
    </location>
</feature>
<reference evidence="10" key="2">
    <citation type="journal article" date="2021" name="PeerJ">
        <title>Extensive microbial diversity within the chicken gut microbiome revealed by metagenomics and culture.</title>
        <authorList>
            <person name="Gilroy R."/>
            <person name="Ravi A."/>
            <person name="Getino M."/>
            <person name="Pursley I."/>
            <person name="Horton D.L."/>
            <person name="Alikhan N.F."/>
            <person name="Baker D."/>
            <person name="Gharbi K."/>
            <person name="Hall N."/>
            <person name="Watson M."/>
            <person name="Adriaenssens E.M."/>
            <person name="Foster-Nyarko E."/>
            <person name="Jarju S."/>
            <person name="Secka A."/>
            <person name="Antonio M."/>
            <person name="Oren A."/>
            <person name="Chaudhuri R.R."/>
            <person name="La Ragione R."/>
            <person name="Hildebrand F."/>
            <person name="Pallen M.J."/>
        </authorList>
    </citation>
    <scope>NUCLEOTIDE SEQUENCE</scope>
    <source>
        <strain evidence="10">F6-4510</strain>
    </source>
</reference>
<evidence type="ECO:0000256" key="5">
    <source>
        <dbReference type="ARBA" id="ARBA00022984"/>
    </source>
</evidence>
<evidence type="ECO:0000256" key="9">
    <source>
        <dbReference type="PIRNR" id="PIRNR002869"/>
    </source>
</evidence>
<dbReference type="HAMAP" id="MF_02078">
    <property type="entry name" value="MurJ_MviN"/>
    <property type="match status" value="1"/>
</dbReference>
<keyword evidence="7 8" id="KW-0472">Membrane</keyword>
<evidence type="ECO:0000256" key="8">
    <source>
        <dbReference type="HAMAP-Rule" id="MF_02078"/>
    </source>
</evidence>
<name>A0A9D9DYC2_9FIRM</name>
<comment type="similarity">
    <text evidence="8 9">Belongs to the MurJ/MviN family.</text>
</comment>
<comment type="function">
    <text evidence="8 9">Involved in peptidoglycan biosynthesis. Transports lipid-linked peptidoglycan precursors from the inner to the outer leaflet of the cytoplasmic membrane.</text>
</comment>
<evidence type="ECO:0000256" key="4">
    <source>
        <dbReference type="ARBA" id="ARBA00022960"/>
    </source>
</evidence>
<feature type="transmembrane region" description="Helical" evidence="8">
    <location>
        <begin position="133"/>
        <end position="153"/>
    </location>
</feature>
<feature type="transmembrane region" description="Helical" evidence="8">
    <location>
        <begin position="441"/>
        <end position="464"/>
    </location>
</feature>
<dbReference type="PANTHER" id="PTHR47019:SF1">
    <property type="entry name" value="LIPID II FLIPPASE MURJ"/>
    <property type="match status" value="1"/>
</dbReference>
<dbReference type="GO" id="GO:0009252">
    <property type="term" value="P:peptidoglycan biosynthetic process"/>
    <property type="evidence" value="ECO:0007669"/>
    <property type="project" value="UniProtKB-UniRule"/>
</dbReference>
<proteinExistence type="inferred from homology"/>
<accession>A0A9D9DYC2</accession>
<feature type="transmembrane region" description="Helical" evidence="8">
    <location>
        <begin position="93"/>
        <end position="113"/>
    </location>
</feature>
<keyword evidence="3 8" id="KW-0812">Transmembrane</keyword>
<dbReference type="AlphaFoldDB" id="A0A9D9DYC2"/>
<feature type="transmembrane region" description="Helical" evidence="8">
    <location>
        <begin position="160"/>
        <end position="181"/>
    </location>
</feature>
<keyword evidence="5 8" id="KW-0573">Peptidoglycan synthesis</keyword>
<gene>
    <name evidence="8 10" type="primary">murJ</name>
    <name evidence="10" type="ORF">IAC55_05430</name>
</gene>
<protein>
    <recommendedName>
        <fullName evidence="8">Probable lipid II flippase MurJ</fullName>
    </recommendedName>
</protein>
<organism evidence="10 11">
    <name type="scientific">Candidatus Fimicola merdigallinarum</name>
    <dbReference type="NCBI Taxonomy" id="2840819"/>
    <lineage>
        <taxon>Bacteria</taxon>
        <taxon>Bacillati</taxon>
        <taxon>Bacillota</taxon>
        <taxon>Clostridia</taxon>
        <taxon>Lachnospirales</taxon>
        <taxon>Lachnospiraceae</taxon>
        <taxon>Lachnospiraceae incertae sedis</taxon>
        <taxon>Candidatus Fimicola</taxon>
    </lineage>
</organism>
<dbReference type="GO" id="GO:0008360">
    <property type="term" value="P:regulation of cell shape"/>
    <property type="evidence" value="ECO:0007669"/>
    <property type="project" value="UniProtKB-UniRule"/>
</dbReference>
<evidence type="ECO:0000256" key="6">
    <source>
        <dbReference type="ARBA" id="ARBA00022989"/>
    </source>
</evidence>
<evidence type="ECO:0000256" key="3">
    <source>
        <dbReference type="ARBA" id="ARBA00022692"/>
    </source>
</evidence>
<feature type="transmembrane region" description="Helical" evidence="8">
    <location>
        <begin position="410"/>
        <end position="429"/>
    </location>
</feature>
<feature type="transmembrane region" description="Helical" evidence="8">
    <location>
        <begin position="187"/>
        <end position="210"/>
    </location>
</feature>
<evidence type="ECO:0000313" key="11">
    <source>
        <dbReference type="Proteomes" id="UP000823611"/>
    </source>
</evidence>
<dbReference type="PRINTS" id="PR01806">
    <property type="entry name" value="VIRFACTRMVIN"/>
</dbReference>
<dbReference type="InterPro" id="IPR051050">
    <property type="entry name" value="Lipid_II_flippase_MurJ/MviN"/>
</dbReference>
<dbReference type="CDD" id="cd13123">
    <property type="entry name" value="MATE_MurJ_like"/>
    <property type="match status" value="1"/>
</dbReference>
<dbReference type="Pfam" id="PF03023">
    <property type="entry name" value="MurJ"/>
    <property type="match status" value="1"/>
</dbReference>
<feature type="transmembrane region" description="Helical" evidence="8">
    <location>
        <begin position="230"/>
        <end position="250"/>
    </location>
</feature>
<evidence type="ECO:0000256" key="1">
    <source>
        <dbReference type="ARBA" id="ARBA00004651"/>
    </source>
</evidence>
<feature type="transmembrane region" description="Helical" evidence="8">
    <location>
        <begin position="315"/>
        <end position="339"/>
    </location>
</feature>
<evidence type="ECO:0000313" key="10">
    <source>
        <dbReference type="EMBL" id="MBO8434746.1"/>
    </source>
</evidence>
<dbReference type="PIRSF" id="PIRSF002869">
    <property type="entry name" value="MviN"/>
    <property type="match status" value="1"/>
</dbReference>
<dbReference type="GO" id="GO:0034204">
    <property type="term" value="P:lipid translocation"/>
    <property type="evidence" value="ECO:0007669"/>
    <property type="project" value="TreeGrafter"/>
</dbReference>
<keyword evidence="8 9" id="KW-0961">Cell wall biogenesis/degradation</keyword>
<dbReference type="InterPro" id="IPR004268">
    <property type="entry name" value="MurJ"/>
</dbReference>
<dbReference type="GO" id="GO:0005886">
    <property type="term" value="C:plasma membrane"/>
    <property type="evidence" value="ECO:0007669"/>
    <property type="project" value="UniProtKB-SubCell"/>
</dbReference>
<keyword evidence="4 8" id="KW-0133">Cell shape</keyword>
<sequence>MSEKNKNAVKLVGFIMIITLMGKVLGLFRDQLLAWNYGVGVEANAFTSASRIPRIFFDAVFASAVSSSFIPVFNEYLEKDGKKKAFEFSNNFISIVILVTALMTVFGIVFAPFLQNVFAGGFEGETARLCTELLRILFPMLIFTGVAFSYVGVLQSLDEFTIPAVMSVVSNGIIILYYFIFGTRFGVKGLAVAFIFGWFMQMAIQLPPLYKKGYRFKPVINFKDEGIKKIGVLMLPVMVSTWIQPINIAINGRYASGLFNGSGSSIVDYANNLYSIIVSVFVLSIANVIFPKLSKQSANNDDKAYGQTVNSTMKVLFFLLIPMMFGLIALSTPIVRLIYEWKEFDSTATMLTGNALAFFSIGMLAFGVQTILSRAFYALQDGKTPLITGIVSIGVNVLLCQLLVGRMNVSGLALASSLSSIISAILLIIPMRKRSKDIMNGIFFVSSLKMFISAIVMTVVVVFTRDFLYNMISDGLISRILVVGVPTVIGVLVYMIIAYILKIEESKFVFDFINKILNRFKK</sequence>
<feature type="transmembrane region" description="Helical" evidence="8">
    <location>
        <begin position="384"/>
        <end position="404"/>
    </location>
</feature>
<keyword evidence="6 8" id="KW-1133">Transmembrane helix</keyword>
<feature type="transmembrane region" description="Helical" evidence="8">
    <location>
        <begin position="55"/>
        <end position="73"/>
    </location>
</feature>
<dbReference type="EMBL" id="JADIMX010000105">
    <property type="protein sequence ID" value="MBO8434746.1"/>
    <property type="molecule type" value="Genomic_DNA"/>
</dbReference>
<feature type="transmembrane region" description="Helical" evidence="8">
    <location>
        <begin position="273"/>
        <end position="294"/>
    </location>
</feature>
<dbReference type="GO" id="GO:0071555">
    <property type="term" value="P:cell wall organization"/>
    <property type="evidence" value="ECO:0007669"/>
    <property type="project" value="UniProtKB-UniRule"/>
</dbReference>
<comment type="pathway">
    <text evidence="8">Cell wall biogenesis; peptidoglycan biosynthesis.</text>
</comment>
<dbReference type="PANTHER" id="PTHR47019">
    <property type="entry name" value="LIPID II FLIPPASE MURJ"/>
    <property type="match status" value="1"/>
</dbReference>
<feature type="transmembrane region" description="Helical" evidence="8">
    <location>
        <begin position="7"/>
        <end position="28"/>
    </location>
</feature>
<comment type="caution">
    <text evidence="10">The sequence shown here is derived from an EMBL/GenBank/DDBJ whole genome shotgun (WGS) entry which is preliminary data.</text>
</comment>
<evidence type="ECO:0000256" key="7">
    <source>
        <dbReference type="ARBA" id="ARBA00023136"/>
    </source>
</evidence>
<keyword evidence="2 8" id="KW-1003">Cell membrane</keyword>